<protein>
    <submittedName>
        <fullName evidence="3">Phage terminase, large subunit, PBSX family</fullName>
    </submittedName>
</protein>
<dbReference type="GeneID" id="90591856"/>
<reference evidence="3 4" key="1">
    <citation type="submission" date="2016-10" db="EMBL/GenBank/DDBJ databases">
        <authorList>
            <person name="Varghese N."/>
            <person name="Submissions S."/>
        </authorList>
    </citation>
    <scope>NUCLEOTIDE SEQUENCE [LARGE SCALE GENOMIC DNA]</scope>
    <source>
        <strain evidence="3 4">MAR_2009_60</strain>
    </source>
</reference>
<organism evidence="3 4">
    <name type="scientific">Maribacter dokdonensis</name>
    <dbReference type="NCBI Taxonomy" id="320912"/>
    <lineage>
        <taxon>Bacteria</taxon>
        <taxon>Pseudomonadati</taxon>
        <taxon>Bacteroidota</taxon>
        <taxon>Flavobacteriia</taxon>
        <taxon>Flavobacteriales</taxon>
        <taxon>Flavobacteriaceae</taxon>
        <taxon>Maribacter</taxon>
    </lineage>
</organism>
<dbReference type="Pfam" id="PF04466">
    <property type="entry name" value="Terminase_3"/>
    <property type="match status" value="1"/>
</dbReference>
<evidence type="ECO:0000313" key="4">
    <source>
        <dbReference type="Proteomes" id="UP000199574"/>
    </source>
</evidence>
<dbReference type="Proteomes" id="UP000199574">
    <property type="component" value="Chromosome I"/>
</dbReference>
<dbReference type="PANTHER" id="PTHR39184:SF1">
    <property type="entry name" value="PBSX PHAGE TERMINASE LARGE SUBUNIT"/>
    <property type="match status" value="1"/>
</dbReference>
<dbReference type="Gene3D" id="3.30.420.280">
    <property type="match status" value="1"/>
</dbReference>
<dbReference type="InterPro" id="IPR052380">
    <property type="entry name" value="Viral_DNA_packaging_terminase"/>
</dbReference>
<accession>A0ABY0V0K4</accession>
<dbReference type="InterPro" id="IPR035412">
    <property type="entry name" value="Terminase_L_N"/>
</dbReference>
<proteinExistence type="predicted"/>
<feature type="domain" description="Phage terminase large subunit N-terminal" evidence="1">
    <location>
        <begin position="24"/>
        <end position="198"/>
    </location>
</feature>
<evidence type="ECO:0000313" key="3">
    <source>
        <dbReference type="EMBL" id="SDT47535.1"/>
    </source>
</evidence>
<dbReference type="Pfam" id="PF17288">
    <property type="entry name" value="Terminase_3C"/>
    <property type="match status" value="1"/>
</dbReference>
<name>A0ABY0V0K4_9FLAO</name>
<evidence type="ECO:0000259" key="2">
    <source>
        <dbReference type="Pfam" id="PF17288"/>
    </source>
</evidence>
<feature type="domain" description="Phage terminase large subunit C-terminal" evidence="2">
    <location>
        <begin position="279"/>
        <end position="402"/>
    </location>
</feature>
<dbReference type="InterPro" id="IPR027417">
    <property type="entry name" value="P-loop_NTPase"/>
</dbReference>
<dbReference type="InterPro" id="IPR035413">
    <property type="entry name" value="Terminase_L_C"/>
</dbReference>
<dbReference type="RefSeq" id="WP_091608803.1">
    <property type="nucleotide sequence ID" value="NZ_LT629754.1"/>
</dbReference>
<dbReference type="EMBL" id="LT629754">
    <property type="protein sequence ID" value="SDT47535.1"/>
    <property type="molecule type" value="Genomic_DNA"/>
</dbReference>
<dbReference type="Gene3D" id="3.40.50.300">
    <property type="entry name" value="P-loop containing nucleotide triphosphate hydrolases"/>
    <property type="match status" value="1"/>
</dbReference>
<dbReference type="PANTHER" id="PTHR39184">
    <property type="match status" value="1"/>
</dbReference>
<keyword evidence="4" id="KW-1185">Reference proteome</keyword>
<gene>
    <name evidence="3" type="ORF">SAMN05192545_3938</name>
</gene>
<sequence>MANTYKTTETFSLLAKAAKVSPVVILQGGQGSSKTTSILQLFIFLAISNRKDLILSIVADTMPNLKSNALRVFEKLLRDMGIYNQFDINKQDKTYIHKKSGNLIEFFSVDTDASRLGARRTHLYVNEASEIKFETYLALAGRSGQTFMDYNPKAEFWVHTELQGEPGIDIIIVNYTHNEYLPKNEVNMLLWYKKKAYKDPTIKDERKLNARENIKSKYYLNKWKVYGLGLLGVAEGLIFEKYSDYNTIEELPSGAKYIGAGLDFGFSHVTAIVKLYRYNESIVLKEALFRSGMTAKTLAAFIMTDKELCSRVIAADESRPEMIAELQAEGLPVDAAKKGKGSVDIGLDLMHSFDLLVTEDSENMLTELSKYAYATDKNGRSLGVPDKAKDVDNSIDAARYGFRYFLSLAANNLNFGLKRVA</sequence>
<evidence type="ECO:0000259" key="1">
    <source>
        <dbReference type="Pfam" id="PF04466"/>
    </source>
</evidence>